<protein>
    <submittedName>
        <fullName evidence="2 4">Uncharacterized protein</fullName>
    </submittedName>
</protein>
<feature type="transmembrane region" description="Helical" evidence="1">
    <location>
        <begin position="120"/>
        <end position="141"/>
    </location>
</feature>
<dbReference type="EMBL" id="UXUI01009742">
    <property type="protein sequence ID" value="VDD94244.1"/>
    <property type="molecule type" value="Genomic_DNA"/>
</dbReference>
<proteinExistence type="predicted"/>
<evidence type="ECO:0000313" key="4">
    <source>
        <dbReference type="WBParaSite" id="EVEC_0000958501-mRNA-1"/>
    </source>
</evidence>
<name>A0A0N4VFQ8_ENTVE</name>
<dbReference type="AlphaFoldDB" id="A0A0N4VFQ8"/>
<dbReference type="Proteomes" id="UP000274131">
    <property type="component" value="Unassembled WGS sequence"/>
</dbReference>
<keyword evidence="3" id="KW-1185">Reference proteome</keyword>
<sequence length="142" mass="15972">MCMQCNPNDLQPYQLDNETAEKCRQGTIHPTQCADPSATHCILSYFSRDSKKTIRERRCGRLSDISGCSTYYNYIRKTRHLIGAERAKERVLGDSPMLEVCVVGCEGDNCTVNAAPLRKLSSIAAIVWTLSVFYTIIFRVVS</sequence>
<gene>
    <name evidence="2" type="ORF">EVEC_LOCUS8995</name>
</gene>
<accession>A0A0N4VFQ8</accession>
<keyword evidence="1" id="KW-1133">Transmembrane helix</keyword>
<reference evidence="4" key="1">
    <citation type="submission" date="2017-02" db="UniProtKB">
        <authorList>
            <consortium name="WormBaseParasite"/>
        </authorList>
    </citation>
    <scope>IDENTIFICATION</scope>
</reference>
<evidence type="ECO:0000313" key="3">
    <source>
        <dbReference type="Proteomes" id="UP000274131"/>
    </source>
</evidence>
<evidence type="ECO:0000313" key="2">
    <source>
        <dbReference type="EMBL" id="VDD94244.1"/>
    </source>
</evidence>
<dbReference type="WBParaSite" id="EVEC_0000958501-mRNA-1">
    <property type="protein sequence ID" value="EVEC_0000958501-mRNA-1"/>
    <property type="gene ID" value="EVEC_0000958501"/>
</dbReference>
<keyword evidence="1" id="KW-0812">Transmembrane</keyword>
<keyword evidence="1" id="KW-0472">Membrane</keyword>
<reference evidence="2 3" key="2">
    <citation type="submission" date="2018-10" db="EMBL/GenBank/DDBJ databases">
        <authorList>
            <consortium name="Pathogen Informatics"/>
        </authorList>
    </citation>
    <scope>NUCLEOTIDE SEQUENCE [LARGE SCALE GENOMIC DNA]</scope>
</reference>
<organism evidence="4">
    <name type="scientific">Enterobius vermicularis</name>
    <name type="common">Human pinworm</name>
    <dbReference type="NCBI Taxonomy" id="51028"/>
    <lineage>
        <taxon>Eukaryota</taxon>
        <taxon>Metazoa</taxon>
        <taxon>Ecdysozoa</taxon>
        <taxon>Nematoda</taxon>
        <taxon>Chromadorea</taxon>
        <taxon>Rhabditida</taxon>
        <taxon>Spirurina</taxon>
        <taxon>Oxyuridomorpha</taxon>
        <taxon>Oxyuroidea</taxon>
        <taxon>Oxyuridae</taxon>
        <taxon>Enterobius</taxon>
    </lineage>
</organism>
<evidence type="ECO:0000256" key="1">
    <source>
        <dbReference type="SAM" id="Phobius"/>
    </source>
</evidence>